<evidence type="ECO:0000259" key="2">
    <source>
        <dbReference type="PROSITE" id="PS50983"/>
    </source>
</evidence>
<dbReference type="EMBL" id="LT615367">
    <property type="protein sequence ID" value="SLM63919.1"/>
    <property type="molecule type" value="Genomic_DNA"/>
</dbReference>
<dbReference type="SUPFAM" id="SSF53807">
    <property type="entry name" value="Helical backbone' metal receptor"/>
    <property type="match status" value="1"/>
</dbReference>
<organism evidence="3 4">
    <name type="scientific">Dickeya aquatica</name>
    <dbReference type="NCBI Taxonomy" id="1401087"/>
    <lineage>
        <taxon>Bacteria</taxon>
        <taxon>Pseudomonadati</taxon>
        <taxon>Pseudomonadota</taxon>
        <taxon>Gammaproteobacteria</taxon>
        <taxon>Enterobacterales</taxon>
        <taxon>Pectobacteriaceae</taxon>
        <taxon>Dickeya</taxon>
    </lineage>
</organism>
<dbReference type="AlphaFoldDB" id="A0A375AEA4"/>
<dbReference type="PANTHER" id="PTHR30535">
    <property type="entry name" value="VITAMIN B12-BINDING PROTEIN"/>
    <property type="match status" value="1"/>
</dbReference>
<dbReference type="InterPro" id="IPR002491">
    <property type="entry name" value="ABC_transptr_periplasmic_BD"/>
</dbReference>
<protein>
    <submittedName>
        <fullName evidence="3">Periplasmic binding protein</fullName>
    </submittedName>
</protein>
<gene>
    <name evidence="3" type="ORF">DAQ1742_03089</name>
</gene>
<dbReference type="Pfam" id="PF01497">
    <property type="entry name" value="Peripla_BP_2"/>
    <property type="match status" value="1"/>
</dbReference>
<evidence type="ECO:0000313" key="4">
    <source>
        <dbReference type="Proteomes" id="UP000294820"/>
    </source>
</evidence>
<dbReference type="PROSITE" id="PS50983">
    <property type="entry name" value="FE_B12_PBP"/>
    <property type="match status" value="1"/>
</dbReference>
<evidence type="ECO:0000313" key="3">
    <source>
        <dbReference type="EMBL" id="SLM63919.1"/>
    </source>
</evidence>
<keyword evidence="1" id="KW-0732">Signal</keyword>
<feature type="signal peptide" evidence="1">
    <location>
        <begin position="1"/>
        <end position="25"/>
    </location>
</feature>
<dbReference type="InterPro" id="IPR050902">
    <property type="entry name" value="ABC_Transporter_SBP"/>
</dbReference>
<keyword evidence="4" id="KW-1185">Reference proteome</keyword>
<dbReference type="Proteomes" id="UP000294820">
    <property type="component" value="Chromosome 1"/>
</dbReference>
<dbReference type="KEGG" id="daq:DAQ1742_03089"/>
<dbReference type="RefSeq" id="WP_035340623.1">
    <property type="nucleotide sequence ID" value="NZ_LT615367.1"/>
</dbReference>
<sequence length="375" mass="41476">MQKTLTVIALSVLLTFSPLFSSALAKTVTDLLGRQVVVPDNPQRIVLGESRMLYTLALLEPGNPAQRIVGWPGDLARYDAQSWARYTAKFPDIARITQLGNGNINSVNAETLLPLKPDLVILPRLAKGTDSEQHIERVLTQAGIPYIYVDLRIDLLNNTLPSVQLLGEVLNQSARASAFMTFYRQHMDAVKNRLAHYQGPKTTVMLHLHLGRRDTCCTTAINGNLGDLLAFAGGDNIASGKLSGVYGELSAEQILAAKPAVYIATGMAGPEGKRLSDLMLGPDVSPQQAADSFRTLLTGHPLLSHLTAVSERRAWSMWHNFYLSPYHMVMVEMFAKALYPTLFADLDPQRTLQQLYQQFLPIDFSGTYWSQLTHE</sequence>
<reference evidence="3 4" key="1">
    <citation type="submission" date="2016-09" db="EMBL/GenBank/DDBJ databases">
        <authorList>
            <person name="Reverchon S."/>
            <person name="Nasser W."/>
            <person name="Leonard S."/>
            <person name="Brochier C."/>
            <person name="Duprey A."/>
        </authorList>
    </citation>
    <scope>NUCLEOTIDE SEQUENCE [LARGE SCALE GENOMIC DNA]</scope>
    <source>
        <strain evidence="3 4">174/2</strain>
    </source>
</reference>
<feature type="domain" description="Fe/B12 periplasmic-binding" evidence="2">
    <location>
        <begin position="44"/>
        <end position="346"/>
    </location>
</feature>
<feature type="chain" id="PRO_5016665099" evidence="1">
    <location>
        <begin position="26"/>
        <end position="375"/>
    </location>
</feature>
<accession>A0A375AEA4</accession>
<evidence type="ECO:0000256" key="1">
    <source>
        <dbReference type="SAM" id="SignalP"/>
    </source>
</evidence>
<name>A0A375AEA4_9GAMM</name>
<dbReference type="PANTHER" id="PTHR30535:SF34">
    <property type="entry name" value="MOLYBDATE-BINDING PROTEIN MOLA"/>
    <property type="match status" value="1"/>
</dbReference>
<dbReference type="CDD" id="cd01139">
    <property type="entry name" value="TroA_f"/>
    <property type="match status" value="1"/>
</dbReference>
<proteinExistence type="predicted"/>
<dbReference type="Gene3D" id="3.40.50.1980">
    <property type="entry name" value="Nitrogenase molybdenum iron protein domain"/>
    <property type="match status" value="2"/>
</dbReference>